<dbReference type="Pfam" id="PF14524">
    <property type="entry name" value="Wzt_C"/>
    <property type="match status" value="1"/>
</dbReference>
<dbReference type="PROSITE" id="PS50893">
    <property type="entry name" value="ABC_TRANSPORTER_2"/>
    <property type="match status" value="1"/>
</dbReference>
<keyword evidence="3" id="KW-0472">Membrane</keyword>
<gene>
    <name evidence="7" type="ORF">NTG6680_1543</name>
</gene>
<keyword evidence="8" id="KW-1185">Reference proteome</keyword>
<dbReference type="InterPro" id="IPR017871">
    <property type="entry name" value="ABC_transporter-like_CS"/>
</dbReference>
<keyword evidence="2" id="KW-0813">Transport</keyword>
<evidence type="ECO:0000313" key="7">
    <source>
        <dbReference type="EMBL" id="CAG9932796.1"/>
    </source>
</evidence>
<dbReference type="SMART" id="SM00382">
    <property type="entry name" value="AAA"/>
    <property type="match status" value="1"/>
</dbReference>
<dbReference type="CDD" id="cd03220">
    <property type="entry name" value="ABC_KpsT_Wzt"/>
    <property type="match status" value="1"/>
</dbReference>
<accession>A0ABN8AM46</accession>
<dbReference type="EMBL" id="OU912926">
    <property type="protein sequence ID" value="CAG9932796.1"/>
    <property type="molecule type" value="Genomic_DNA"/>
</dbReference>
<dbReference type="GO" id="GO:0005524">
    <property type="term" value="F:ATP binding"/>
    <property type="evidence" value="ECO:0007669"/>
    <property type="project" value="UniProtKB-KW"/>
</dbReference>
<dbReference type="PROSITE" id="PS00211">
    <property type="entry name" value="ABC_TRANSPORTER_1"/>
    <property type="match status" value="1"/>
</dbReference>
<evidence type="ECO:0000256" key="4">
    <source>
        <dbReference type="ARBA" id="ARBA00022741"/>
    </source>
</evidence>
<sequence>MPIIEVNHVTKEYQLGQLQSMKTTLFNKWRRLRGHSIDERPPFKALDDVNFSIEQGEVVGIIGHNGAGKSTLLKLLANISKPSSGTVQVKGKIAPLIEVGAGLVGDLTGRENIYLNGAILGIPKVEIRRKFDDIVAFAELEEFIDTPIKRYSSGMQVRLGFSIATSVESDILIVDEVLAVGDLAFQRKCFDRMEDLIKRQGKTVLLVSHNIRQVERLSGRAILLDHGQVAADGLPEVVCDLFFARSDEKIKTQIGDISTSSVSTEEFDLIDLKFINKHNCKIDRVESNSDVTASMHFRVHKELRNPTFGLGIHTPDFLYLATQNTENIKHYGTILPGEYVLRCKIIRFPFLPGIYSLRAGVTDGEAVRTVFYAENLFHFQVIPKAGGILTTSARDGFVTLDVDWSLDDIQACKLKEGR</sequence>
<dbReference type="Gene3D" id="3.40.50.300">
    <property type="entry name" value="P-loop containing nucleotide triphosphate hydrolases"/>
    <property type="match status" value="1"/>
</dbReference>
<evidence type="ECO:0000256" key="5">
    <source>
        <dbReference type="ARBA" id="ARBA00022840"/>
    </source>
</evidence>
<dbReference type="InterPro" id="IPR027417">
    <property type="entry name" value="P-loop_NTPase"/>
</dbReference>
<evidence type="ECO:0000256" key="2">
    <source>
        <dbReference type="ARBA" id="ARBA00022448"/>
    </source>
</evidence>
<dbReference type="InterPro" id="IPR050683">
    <property type="entry name" value="Bact_Polysacc_Export_ATP-bd"/>
</dbReference>
<reference evidence="7 8" key="1">
    <citation type="submission" date="2021-10" db="EMBL/GenBank/DDBJ databases">
        <authorList>
            <person name="Koch H."/>
        </authorList>
    </citation>
    <scope>NUCLEOTIDE SEQUENCE [LARGE SCALE GENOMIC DNA]</scope>
    <source>
        <strain evidence="7">6680</strain>
    </source>
</reference>
<dbReference type="InterPro" id="IPR003439">
    <property type="entry name" value="ABC_transporter-like_ATP-bd"/>
</dbReference>
<dbReference type="Pfam" id="PF00005">
    <property type="entry name" value="ABC_tran"/>
    <property type="match status" value="1"/>
</dbReference>
<dbReference type="PANTHER" id="PTHR46743">
    <property type="entry name" value="TEICHOIC ACIDS EXPORT ATP-BINDING PROTEIN TAGH"/>
    <property type="match status" value="1"/>
</dbReference>
<evidence type="ECO:0000313" key="8">
    <source>
        <dbReference type="Proteomes" id="UP000839052"/>
    </source>
</evidence>
<name>A0ABN8AM46_9PROT</name>
<evidence type="ECO:0000259" key="6">
    <source>
        <dbReference type="PROSITE" id="PS50893"/>
    </source>
</evidence>
<dbReference type="Gene3D" id="2.70.50.60">
    <property type="entry name" value="abc- transporter (atp binding component) like domain"/>
    <property type="match status" value="1"/>
</dbReference>
<dbReference type="RefSeq" id="WP_239796683.1">
    <property type="nucleotide sequence ID" value="NZ_OU912926.1"/>
</dbReference>
<proteinExistence type="inferred from homology"/>
<keyword evidence="3" id="KW-1003">Cell membrane</keyword>
<keyword evidence="5 7" id="KW-0067">ATP-binding</keyword>
<dbReference type="InterPro" id="IPR029439">
    <property type="entry name" value="Wzt_C"/>
</dbReference>
<dbReference type="PANTHER" id="PTHR46743:SF2">
    <property type="entry name" value="TEICHOIC ACIDS EXPORT ATP-BINDING PROTEIN TAGH"/>
    <property type="match status" value="1"/>
</dbReference>
<dbReference type="InterPro" id="IPR003593">
    <property type="entry name" value="AAA+_ATPase"/>
</dbReference>
<organism evidence="7 8">
    <name type="scientific">Candidatus Nitrotoga arctica</name>
    <dbReference type="NCBI Taxonomy" id="453162"/>
    <lineage>
        <taxon>Bacteria</taxon>
        <taxon>Pseudomonadati</taxon>
        <taxon>Pseudomonadota</taxon>
        <taxon>Betaproteobacteria</taxon>
        <taxon>Nitrosomonadales</taxon>
        <taxon>Gallionellaceae</taxon>
        <taxon>Candidatus Nitrotoga</taxon>
    </lineage>
</organism>
<evidence type="ECO:0000256" key="1">
    <source>
        <dbReference type="ARBA" id="ARBA00005417"/>
    </source>
</evidence>
<dbReference type="SUPFAM" id="SSF52540">
    <property type="entry name" value="P-loop containing nucleoside triphosphate hydrolases"/>
    <property type="match status" value="1"/>
</dbReference>
<comment type="similarity">
    <text evidence="1">Belongs to the ABC transporter superfamily.</text>
</comment>
<dbReference type="Proteomes" id="UP000839052">
    <property type="component" value="Chromosome"/>
</dbReference>
<evidence type="ECO:0000256" key="3">
    <source>
        <dbReference type="ARBA" id="ARBA00022475"/>
    </source>
</evidence>
<protein>
    <submittedName>
        <fullName evidence="7">Teichoic acid export ATP-binding protein TagH</fullName>
    </submittedName>
</protein>
<dbReference type="InterPro" id="IPR015860">
    <property type="entry name" value="ABC_transpr_TagH-like"/>
</dbReference>
<keyword evidence="4" id="KW-0547">Nucleotide-binding</keyword>
<feature type="domain" description="ABC transporter" evidence="6">
    <location>
        <begin position="23"/>
        <end position="251"/>
    </location>
</feature>
<dbReference type="CDD" id="cd10147">
    <property type="entry name" value="Wzt_C-like"/>
    <property type="match status" value="1"/>
</dbReference>